<dbReference type="Proteomes" id="UP000269221">
    <property type="component" value="Unassembled WGS sequence"/>
</dbReference>
<gene>
    <name evidence="2" type="ORF">DUI87_29715</name>
</gene>
<comment type="caution">
    <text evidence="2">The sequence shown here is derived from an EMBL/GenBank/DDBJ whole genome shotgun (WGS) entry which is preliminary data.</text>
</comment>
<dbReference type="InterPro" id="IPR013320">
    <property type="entry name" value="ConA-like_dom_sf"/>
</dbReference>
<proteinExistence type="predicted"/>
<accession>A0A3M0IZ51</accession>
<dbReference type="InterPro" id="IPR003879">
    <property type="entry name" value="Butyrophylin_SPRY"/>
</dbReference>
<dbReference type="InterPro" id="IPR006574">
    <property type="entry name" value="PRY"/>
</dbReference>
<dbReference type="SUPFAM" id="SSF49899">
    <property type="entry name" value="Concanavalin A-like lectins/glucanases"/>
    <property type="match status" value="1"/>
</dbReference>
<name>A0A3M0IZ51_HIRRU</name>
<dbReference type="STRING" id="333673.A0A3M0IZ51"/>
<dbReference type="PRINTS" id="PR01407">
    <property type="entry name" value="BUTYPHLNCDUF"/>
</dbReference>
<organism evidence="2 3">
    <name type="scientific">Hirundo rustica rustica</name>
    <dbReference type="NCBI Taxonomy" id="333673"/>
    <lineage>
        <taxon>Eukaryota</taxon>
        <taxon>Metazoa</taxon>
        <taxon>Chordata</taxon>
        <taxon>Craniata</taxon>
        <taxon>Vertebrata</taxon>
        <taxon>Euteleostomi</taxon>
        <taxon>Archelosauria</taxon>
        <taxon>Archosauria</taxon>
        <taxon>Dinosauria</taxon>
        <taxon>Saurischia</taxon>
        <taxon>Theropoda</taxon>
        <taxon>Coelurosauria</taxon>
        <taxon>Aves</taxon>
        <taxon>Neognathae</taxon>
        <taxon>Neoaves</taxon>
        <taxon>Telluraves</taxon>
        <taxon>Australaves</taxon>
        <taxon>Passeriformes</taxon>
        <taxon>Sylvioidea</taxon>
        <taxon>Hirundinidae</taxon>
        <taxon>Hirundo</taxon>
    </lineage>
</organism>
<evidence type="ECO:0000313" key="2">
    <source>
        <dbReference type="EMBL" id="RMB93838.1"/>
    </source>
</evidence>
<dbReference type="EMBL" id="QRBI01000204">
    <property type="protein sequence ID" value="RMB93838.1"/>
    <property type="molecule type" value="Genomic_DNA"/>
</dbReference>
<evidence type="ECO:0000259" key="1">
    <source>
        <dbReference type="PROSITE" id="PS50188"/>
    </source>
</evidence>
<sequence>MVELQRGPKTFEELKQFLKEQENILMTELMSQVLFEKRSEYSSRLSEMELLLDTVTAQLEKQDQPAVRFLTDAGRILSSYETRLVSLCSCAVPSGREMVTLGPETANPYLVLWQNHKVIRQGNVKQNLPDTSKRFLTNSSVLGSPGFMSGRHYWEVEVVKGDGWAVGVALESVPRKDFPSLIRSGKIWALQLDQDGQ</sequence>
<protein>
    <recommendedName>
        <fullName evidence="1">B30.2/SPRY domain-containing protein</fullName>
    </recommendedName>
</protein>
<dbReference type="OrthoDB" id="6270329at2759"/>
<dbReference type="InterPro" id="IPR001870">
    <property type="entry name" value="B30.2/SPRY"/>
</dbReference>
<dbReference type="PANTHER" id="PTHR24103">
    <property type="entry name" value="E3 UBIQUITIN-PROTEIN LIGASE TRIM"/>
    <property type="match status" value="1"/>
</dbReference>
<keyword evidence="3" id="KW-1185">Reference proteome</keyword>
<evidence type="ECO:0000313" key="3">
    <source>
        <dbReference type="Proteomes" id="UP000269221"/>
    </source>
</evidence>
<dbReference type="AlphaFoldDB" id="A0A3M0IZ51"/>
<dbReference type="SMART" id="SM00589">
    <property type="entry name" value="PRY"/>
    <property type="match status" value="1"/>
</dbReference>
<reference evidence="2 3" key="1">
    <citation type="submission" date="2018-07" db="EMBL/GenBank/DDBJ databases">
        <title>A high quality draft genome assembly of the barn swallow (H. rustica rustica).</title>
        <authorList>
            <person name="Formenti G."/>
            <person name="Chiara M."/>
            <person name="Poveda L."/>
            <person name="Francoijs K.-J."/>
            <person name="Bonisoli-Alquati A."/>
            <person name="Canova L."/>
            <person name="Gianfranceschi L."/>
            <person name="Horner D.S."/>
            <person name="Saino N."/>
        </authorList>
    </citation>
    <scope>NUCLEOTIDE SEQUENCE [LARGE SCALE GENOMIC DNA]</scope>
    <source>
        <strain evidence="2">Chelidonia</strain>
        <tissue evidence="2">Blood</tissue>
    </source>
</reference>
<dbReference type="Gene3D" id="2.60.120.920">
    <property type="match status" value="1"/>
</dbReference>
<dbReference type="InterPro" id="IPR043136">
    <property type="entry name" value="B30.2/SPRY_sf"/>
</dbReference>
<feature type="domain" description="B30.2/SPRY" evidence="1">
    <location>
        <begin position="78"/>
        <end position="197"/>
    </location>
</feature>
<dbReference type="InterPro" id="IPR050143">
    <property type="entry name" value="TRIM/RBCC"/>
</dbReference>
<dbReference type="Pfam" id="PF13765">
    <property type="entry name" value="PRY"/>
    <property type="match status" value="1"/>
</dbReference>
<dbReference type="PROSITE" id="PS50188">
    <property type="entry name" value="B302_SPRY"/>
    <property type="match status" value="1"/>
</dbReference>